<feature type="transmembrane region" description="Helical" evidence="7">
    <location>
        <begin position="83"/>
        <end position="106"/>
    </location>
</feature>
<comment type="caution">
    <text evidence="9">The sequence shown here is derived from an EMBL/GenBank/DDBJ whole genome shotgun (WGS) entry which is preliminary data.</text>
</comment>
<feature type="transmembrane region" description="Helical" evidence="7">
    <location>
        <begin position="118"/>
        <end position="137"/>
    </location>
</feature>
<dbReference type="PANTHER" id="PTHR30576:SF0">
    <property type="entry name" value="UNDECAPRENYL-PHOSPHATE N-ACETYLGALACTOSAMINYL 1-PHOSPHATE TRANSFERASE-RELATED"/>
    <property type="match status" value="1"/>
</dbReference>
<accession>A0ABX5Q266</accession>
<name>A0ABX5Q266_9FLAO</name>
<protein>
    <submittedName>
        <fullName evidence="9">Colanic acid biosynthesis UDP-glucose lipid carrier transferase</fullName>
    </submittedName>
</protein>
<comment type="subcellular location">
    <subcellularLocation>
        <location evidence="1">Membrane</location>
        <topology evidence="1">Multi-pass membrane protein</topology>
    </subcellularLocation>
</comment>
<sequence>MTTKTLPNISADSIAYRNGRFSGFITPISYILDLGIIILAASYFFVESFDLLTYSIFIGICWVIISMQLDFYKIRRNTKFTTLLMRLARQSVFFAFVVFAFFGYYYELSRESTYIFNYLATTIGGISLVKIGLFFILKNYRSTLGGNFRNVAILGVNEETEQLYQFFETHTDYGYRSKKVIDVHTASFTLADFQKWVIDNKIDEIFCSVKELDNDQLVELTDFADNNLRTLKFIPDTEAVLSQQVHCDYYGLTPVLSLREIPLDDLANKITKRAFDIVFSLFVIIGVMSWLTPLVAIIIKLESKGPVFFKQARNGLDYKEFTCFKFRSMVPNKTAHLHQVKRGDHRITKIGKFLRKTSIDELPQFFNVLLGDMSVVGPRPHMVSHTHMYAERIDKFMVRHFVKPGITGLAQVSGYRGEVETEEDIKGRVRNDIYYIENWNIAQDIVIIFKTIANVFQGEEKAY</sequence>
<dbReference type="PANTHER" id="PTHR30576">
    <property type="entry name" value="COLANIC BIOSYNTHESIS UDP-GLUCOSE LIPID CARRIER TRANSFERASE"/>
    <property type="match status" value="1"/>
</dbReference>
<keyword evidence="10" id="KW-1185">Reference proteome</keyword>
<evidence type="ECO:0000313" key="10">
    <source>
        <dbReference type="Proteomes" id="UP000248584"/>
    </source>
</evidence>
<dbReference type="Proteomes" id="UP000248584">
    <property type="component" value="Unassembled WGS sequence"/>
</dbReference>
<evidence type="ECO:0000259" key="8">
    <source>
        <dbReference type="Pfam" id="PF02397"/>
    </source>
</evidence>
<keyword evidence="3 9" id="KW-0808">Transferase</keyword>
<organism evidence="9 10">
    <name type="scientific">Nonlabens dokdonensis</name>
    <dbReference type="NCBI Taxonomy" id="328515"/>
    <lineage>
        <taxon>Bacteria</taxon>
        <taxon>Pseudomonadati</taxon>
        <taxon>Bacteroidota</taxon>
        <taxon>Flavobacteriia</taxon>
        <taxon>Flavobacteriales</taxon>
        <taxon>Flavobacteriaceae</taxon>
        <taxon>Nonlabens</taxon>
    </lineage>
</organism>
<dbReference type="Pfam" id="PF02397">
    <property type="entry name" value="Bac_transf"/>
    <property type="match status" value="1"/>
</dbReference>
<dbReference type="Pfam" id="PF13727">
    <property type="entry name" value="CoA_binding_3"/>
    <property type="match status" value="1"/>
</dbReference>
<evidence type="ECO:0000256" key="4">
    <source>
        <dbReference type="ARBA" id="ARBA00022692"/>
    </source>
</evidence>
<reference evidence="9 10" key="1">
    <citation type="submission" date="2018-06" db="EMBL/GenBank/DDBJ databases">
        <title>Genomic Encyclopedia of Archaeal and Bacterial Type Strains, Phase II (KMG-II): from individual species to whole genera.</title>
        <authorList>
            <person name="Goeker M."/>
        </authorList>
    </citation>
    <scope>NUCLEOTIDE SEQUENCE [LARGE SCALE GENOMIC DNA]</scope>
    <source>
        <strain evidence="9 10">DSM 17205</strain>
    </source>
</reference>
<dbReference type="InterPro" id="IPR003362">
    <property type="entry name" value="Bact_transf"/>
</dbReference>
<feature type="transmembrane region" description="Helical" evidence="7">
    <location>
        <begin position="21"/>
        <end position="45"/>
    </location>
</feature>
<comment type="similarity">
    <text evidence="2">Belongs to the bacterial sugar transferase family.</text>
</comment>
<keyword evidence="4 7" id="KW-0812">Transmembrane</keyword>
<evidence type="ECO:0000256" key="2">
    <source>
        <dbReference type="ARBA" id="ARBA00006464"/>
    </source>
</evidence>
<keyword evidence="6 7" id="KW-0472">Membrane</keyword>
<proteinExistence type="inferred from homology"/>
<dbReference type="GO" id="GO:0016740">
    <property type="term" value="F:transferase activity"/>
    <property type="evidence" value="ECO:0007669"/>
    <property type="project" value="UniProtKB-KW"/>
</dbReference>
<evidence type="ECO:0000256" key="6">
    <source>
        <dbReference type="ARBA" id="ARBA00023136"/>
    </source>
</evidence>
<evidence type="ECO:0000256" key="3">
    <source>
        <dbReference type="ARBA" id="ARBA00022679"/>
    </source>
</evidence>
<evidence type="ECO:0000256" key="1">
    <source>
        <dbReference type="ARBA" id="ARBA00004141"/>
    </source>
</evidence>
<evidence type="ECO:0000313" key="9">
    <source>
        <dbReference type="EMBL" id="PZX44148.1"/>
    </source>
</evidence>
<keyword evidence="5 7" id="KW-1133">Transmembrane helix</keyword>
<dbReference type="InterPro" id="IPR017475">
    <property type="entry name" value="EPS_sugar_tfrase"/>
</dbReference>
<feature type="transmembrane region" description="Helical" evidence="7">
    <location>
        <begin position="51"/>
        <end position="71"/>
    </location>
</feature>
<dbReference type="RefSeq" id="WP_015361991.1">
    <property type="nucleotide sequence ID" value="NZ_QKZR01000001.1"/>
</dbReference>
<evidence type="ECO:0000256" key="5">
    <source>
        <dbReference type="ARBA" id="ARBA00022989"/>
    </source>
</evidence>
<evidence type="ECO:0000256" key="7">
    <source>
        <dbReference type="SAM" id="Phobius"/>
    </source>
</evidence>
<gene>
    <name evidence="9" type="ORF">LX97_01157</name>
</gene>
<dbReference type="EMBL" id="QKZR01000001">
    <property type="protein sequence ID" value="PZX44148.1"/>
    <property type="molecule type" value="Genomic_DNA"/>
</dbReference>
<dbReference type="NCBIfam" id="TIGR03025">
    <property type="entry name" value="EPS_sugtrans"/>
    <property type="match status" value="1"/>
</dbReference>
<feature type="transmembrane region" description="Helical" evidence="7">
    <location>
        <begin position="277"/>
        <end position="299"/>
    </location>
</feature>
<feature type="domain" description="Bacterial sugar transferase" evidence="8">
    <location>
        <begin position="272"/>
        <end position="456"/>
    </location>
</feature>